<dbReference type="EMBL" id="JANKHH010000001">
    <property type="protein sequence ID" value="MCR2832399.1"/>
    <property type="molecule type" value="Genomic_DNA"/>
</dbReference>
<organism evidence="1 2">
    <name type="scientific">Parerythrobacter lacustris</name>
    <dbReference type="NCBI Taxonomy" id="2969984"/>
    <lineage>
        <taxon>Bacteria</taxon>
        <taxon>Pseudomonadati</taxon>
        <taxon>Pseudomonadota</taxon>
        <taxon>Alphaproteobacteria</taxon>
        <taxon>Sphingomonadales</taxon>
        <taxon>Erythrobacteraceae</taxon>
        <taxon>Parerythrobacter</taxon>
    </lineage>
</organism>
<evidence type="ECO:0000313" key="2">
    <source>
        <dbReference type="Proteomes" id="UP001206067"/>
    </source>
</evidence>
<evidence type="ECO:0000313" key="1">
    <source>
        <dbReference type="EMBL" id="MCR2832399.1"/>
    </source>
</evidence>
<gene>
    <name evidence="1" type="ORF">NSO95_00450</name>
</gene>
<sequence length="195" mass="21867">MTSTRLLFDVSGLDLVDAIQGIGWRLDPVRREAEGSDEDVVEIAVQNADKVVFAQETAATISEIAKVDKNEATAWALENFHILLVALLRTMLSQNYKGKITMNPKRNQIRGFLRVDILDDLKQYETMKKKIENIEGTESSIRRGTKSVMNDTLTPLFTHLSAGISKIGKKSDKEFSDIKGILKEIRSDLKGMRAK</sequence>
<accession>A0ABT1XL65</accession>
<keyword evidence="2" id="KW-1185">Reference proteome</keyword>
<proteinExistence type="predicted"/>
<reference evidence="1 2" key="1">
    <citation type="submission" date="2022-08" db="EMBL/GenBank/DDBJ databases">
        <title>Polyphasic taxonomy analysis of Qipengyuania sp.RS5-5.</title>
        <authorList>
            <person name="Xamxidin M."/>
            <person name="Wu M."/>
        </authorList>
    </citation>
    <scope>NUCLEOTIDE SEQUENCE [LARGE SCALE GENOMIC DNA]</scope>
    <source>
        <strain evidence="1 2">RS5-5</strain>
    </source>
</reference>
<protein>
    <submittedName>
        <fullName evidence="1">Uncharacterized protein</fullName>
    </submittedName>
</protein>
<dbReference type="RefSeq" id="WP_257594164.1">
    <property type="nucleotide sequence ID" value="NZ_JANKHH010000001.1"/>
</dbReference>
<comment type="caution">
    <text evidence="1">The sequence shown here is derived from an EMBL/GenBank/DDBJ whole genome shotgun (WGS) entry which is preliminary data.</text>
</comment>
<name>A0ABT1XL65_9SPHN</name>
<dbReference type="Proteomes" id="UP001206067">
    <property type="component" value="Unassembled WGS sequence"/>
</dbReference>